<organism evidence="1 2">
    <name type="scientific">Labeo rohita</name>
    <name type="common">Indian major carp</name>
    <name type="synonym">Cyprinus rohita</name>
    <dbReference type="NCBI Taxonomy" id="84645"/>
    <lineage>
        <taxon>Eukaryota</taxon>
        <taxon>Metazoa</taxon>
        <taxon>Chordata</taxon>
        <taxon>Craniata</taxon>
        <taxon>Vertebrata</taxon>
        <taxon>Euteleostomi</taxon>
        <taxon>Actinopterygii</taxon>
        <taxon>Neopterygii</taxon>
        <taxon>Teleostei</taxon>
        <taxon>Ostariophysi</taxon>
        <taxon>Cypriniformes</taxon>
        <taxon>Cyprinidae</taxon>
        <taxon>Labeoninae</taxon>
        <taxon>Labeonini</taxon>
        <taxon>Labeo</taxon>
    </lineage>
</organism>
<evidence type="ECO:0000313" key="1">
    <source>
        <dbReference type="EMBL" id="RXN22810.1"/>
    </source>
</evidence>
<keyword evidence="2" id="KW-1185">Reference proteome</keyword>
<name>A0A498MQZ8_LABRO</name>
<gene>
    <name evidence="1" type="ORF">ROHU_006591</name>
</gene>
<protein>
    <submittedName>
        <fullName evidence="1">Uncharacterized protein</fullName>
    </submittedName>
</protein>
<sequence>MDPAKETPIRSAVELQGAMLERHQEELSAASHPVLRLRRLIIPGTPTAGLLVPAEESPLAALPESARSS</sequence>
<dbReference type="AlphaFoldDB" id="A0A498MQZ8"/>
<accession>A0A498MQZ8</accession>
<reference evidence="1 2" key="1">
    <citation type="submission" date="2018-03" db="EMBL/GenBank/DDBJ databases">
        <title>Draft genome sequence of Rohu Carp (Labeo rohita).</title>
        <authorList>
            <person name="Das P."/>
            <person name="Kushwaha B."/>
            <person name="Joshi C.G."/>
            <person name="Kumar D."/>
            <person name="Nagpure N.S."/>
            <person name="Sahoo L."/>
            <person name="Das S.P."/>
            <person name="Bit A."/>
            <person name="Patnaik S."/>
            <person name="Meher P.K."/>
            <person name="Jayasankar P."/>
            <person name="Koringa P.G."/>
            <person name="Patel N.V."/>
            <person name="Hinsu A.T."/>
            <person name="Kumar R."/>
            <person name="Pandey M."/>
            <person name="Agarwal S."/>
            <person name="Srivastava S."/>
            <person name="Singh M."/>
            <person name="Iquebal M.A."/>
            <person name="Jaiswal S."/>
            <person name="Angadi U.B."/>
            <person name="Kumar N."/>
            <person name="Raza M."/>
            <person name="Shah T.M."/>
            <person name="Rai A."/>
            <person name="Jena J.K."/>
        </authorList>
    </citation>
    <scope>NUCLEOTIDE SEQUENCE [LARGE SCALE GENOMIC DNA]</scope>
    <source>
        <strain evidence="1">DASCIFA01</strain>
        <tissue evidence="1">Testis</tissue>
    </source>
</reference>
<dbReference type="EMBL" id="QBIY01012578">
    <property type="protein sequence ID" value="RXN22810.1"/>
    <property type="molecule type" value="Genomic_DNA"/>
</dbReference>
<evidence type="ECO:0000313" key="2">
    <source>
        <dbReference type="Proteomes" id="UP000290572"/>
    </source>
</evidence>
<comment type="caution">
    <text evidence="1">The sequence shown here is derived from an EMBL/GenBank/DDBJ whole genome shotgun (WGS) entry which is preliminary data.</text>
</comment>
<dbReference type="Proteomes" id="UP000290572">
    <property type="component" value="Unassembled WGS sequence"/>
</dbReference>
<proteinExistence type="predicted"/>